<proteinExistence type="predicted"/>
<dbReference type="Proteomes" id="UP001500457">
    <property type="component" value="Unassembled WGS sequence"/>
</dbReference>
<evidence type="ECO:0000313" key="2">
    <source>
        <dbReference type="EMBL" id="GAA4880934.1"/>
    </source>
</evidence>
<comment type="caution">
    <text evidence="2">The sequence shown here is derived from an EMBL/GenBank/DDBJ whole genome shotgun (WGS) entry which is preliminary data.</text>
</comment>
<keyword evidence="3" id="KW-1185">Reference proteome</keyword>
<sequence length="44" mass="4844">MSDRHVTPTDDGWAVAKTDARRPSAKTPTRAEAARRGVREVAPR</sequence>
<evidence type="ECO:0000256" key="1">
    <source>
        <dbReference type="SAM" id="MobiDB-lite"/>
    </source>
</evidence>
<dbReference type="InterPro" id="IPR018691">
    <property type="entry name" value="DUF2188"/>
</dbReference>
<evidence type="ECO:0000313" key="3">
    <source>
        <dbReference type="Proteomes" id="UP001500457"/>
    </source>
</evidence>
<evidence type="ECO:0008006" key="4">
    <source>
        <dbReference type="Google" id="ProtNLM"/>
    </source>
</evidence>
<protein>
    <recommendedName>
        <fullName evidence="4">DUF2188 domain-containing protein</fullName>
    </recommendedName>
</protein>
<reference evidence="3" key="1">
    <citation type="journal article" date="2019" name="Int. J. Syst. Evol. Microbiol.">
        <title>The Global Catalogue of Microorganisms (GCM) 10K type strain sequencing project: providing services to taxonomists for standard genome sequencing and annotation.</title>
        <authorList>
            <consortium name="The Broad Institute Genomics Platform"/>
            <consortium name="The Broad Institute Genome Sequencing Center for Infectious Disease"/>
            <person name="Wu L."/>
            <person name="Ma J."/>
        </authorList>
    </citation>
    <scope>NUCLEOTIDE SEQUENCE [LARGE SCALE GENOMIC DNA]</scope>
    <source>
        <strain evidence="3">JCM 17983</strain>
    </source>
</reference>
<dbReference type="EMBL" id="BAABHQ010000009">
    <property type="protein sequence ID" value="GAA4880934.1"/>
    <property type="molecule type" value="Genomic_DNA"/>
</dbReference>
<organism evidence="2 3">
    <name type="scientific">Actinomycetospora straminea</name>
    <dbReference type="NCBI Taxonomy" id="663607"/>
    <lineage>
        <taxon>Bacteria</taxon>
        <taxon>Bacillati</taxon>
        <taxon>Actinomycetota</taxon>
        <taxon>Actinomycetes</taxon>
        <taxon>Pseudonocardiales</taxon>
        <taxon>Pseudonocardiaceae</taxon>
        <taxon>Actinomycetospora</taxon>
    </lineage>
</organism>
<feature type="compositionally biased region" description="Basic and acidic residues" evidence="1">
    <location>
        <begin position="32"/>
        <end position="44"/>
    </location>
</feature>
<feature type="region of interest" description="Disordered" evidence="1">
    <location>
        <begin position="1"/>
        <end position="44"/>
    </location>
</feature>
<gene>
    <name evidence="2" type="ORF">GCM10023203_35070</name>
</gene>
<dbReference type="Pfam" id="PF09954">
    <property type="entry name" value="DUF2188"/>
    <property type="match status" value="1"/>
</dbReference>
<dbReference type="RefSeq" id="WP_274231812.1">
    <property type="nucleotide sequence ID" value="NZ_BAABHQ010000009.1"/>
</dbReference>
<name>A0ABP9ELF4_9PSEU</name>
<accession>A0ABP9ELF4</accession>